<sequence>MSKITIMRTEVAPPAGIGAVSDFLFKCLDGFTKDDRRAWRRFWKRVNAMESGELATCEMAFPRSGPYHRRHFAIVSAVFDAQERFSSLESFLIWLKIGAGWVTWVAGARGGIVPIPKSISYAKADQEEFTRYHEAVMDFLRSGHPARFLWKHLGDEAHAMMDSILIGFDE</sequence>
<comment type="caution">
    <text evidence="1">The sequence shown here is derived from an EMBL/GenBank/DDBJ whole genome shotgun (WGS) entry which is preliminary data.</text>
</comment>
<organism evidence="1">
    <name type="scientific">mine drainage metagenome</name>
    <dbReference type="NCBI Taxonomy" id="410659"/>
    <lineage>
        <taxon>unclassified sequences</taxon>
        <taxon>metagenomes</taxon>
        <taxon>ecological metagenomes</taxon>
    </lineage>
</organism>
<evidence type="ECO:0000313" key="1">
    <source>
        <dbReference type="EMBL" id="OIR02600.1"/>
    </source>
</evidence>
<dbReference type="EMBL" id="MLJW01000073">
    <property type="protein sequence ID" value="OIR02600.1"/>
    <property type="molecule type" value="Genomic_DNA"/>
</dbReference>
<dbReference type="AlphaFoldDB" id="A0A1J5SEY2"/>
<name>A0A1J5SEY2_9ZZZZ</name>
<gene>
    <name evidence="1" type="ORF">GALL_153140</name>
</gene>
<reference evidence="1" key="1">
    <citation type="submission" date="2016-10" db="EMBL/GenBank/DDBJ databases">
        <title>Sequence of Gallionella enrichment culture.</title>
        <authorList>
            <person name="Poehlein A."/>
            <person name="Muehling M."/>
            <person name="Daniel R."/>
        </authorList>
    </citation>
    <scope>NUCLEOTIDE SEQUENCE</scope>
</reference>
<accession>A0A1J5SEY2</accession>
<protein>
    <submittedName>
        <fullName evidence="1">Uncharacterized protein</fullName>
    </submittedName>
</protein>
<proteinExistence type="predicted"/>